<evidence type="ECO:0000313" key="2">
    <source>
        <dbReference type="EMBL" id="ELR19147.1"/>
    </source>
</evidence>
<protein>
    <submittedName>
        <fullName evidence="2">BTB/POZ domain containing protein</fullName>
    </submittedName>
</protein>
<dbReference type="InterPro" id="IPR011333">
    <property type="entry name" value="SKP1/BTB/POZ_sf"/>
</dbReference>
<dbReference type="PROSITE" id="PS50097">
    <property type="entry name" value="BTB"/>
    <property type="match status" value="1"/>
</dbReference>
<dbReference type="STRING" id="1257118.L8H1R8"/>
<dbReference type="AlphaFoldDB" id="L8H1R8"/>
<keyword evidence="3" id="KW-1185">Reference proteome</keyword>
<dbReference type="OrthoDB" id="6359816at2759"/>
<dbReference type="EMBL" id="KB007936">
    <property type="protein sequence ID" value="ELR19147.1"/>
    <property type="molecule type" value="Genomic_DNA"/>
</dbReference>
<feature type="domain" description="BTB" evidence="1">
    <location>
        <begin position="36"/>
        <end position="128"/>
    </location>
</feature>
<dbReference type="KEGG" id="acan:ACA1_336400"/>
<proteinExistence type="predicted"/>
<dbReference type="VEuPathDB" id="AmoebaDB:ACA1_336400"/>
<dbReference type="SMART" id="SM00225">
    <property type="entry name" value="BTB"/>
    <property type="match status" value="1"/>
</dbReference>
<dbReference type="GeneID" id="14919952"/>
<organism evidence="2 3">
    <name type="scientific">Acanthamoeba castellanii (strain ATCC 30010 / Neff)</name>
    <dbReference type="NCBI Taxonomy" id="1257118"/>
    <lineage>
        <taxon>Eukaryota</taxon>
        <taxon>Amoebozoa</taxon>
        <taxon>Discosea</taxon>
        <taxon>Longamoebia</taxon>
        <taxon>Centramoebida</taxon>
        <taxon>Acanthamoebidae</taxon>
        <taxon>Acanthamoeba</taxon>
    </lineage>
</organism>
<evidence type="ECO:0000259" key="1">
    <source>
        <dbReference type="PROSITE" id="PS50097"/>
    </source>
</evidence>
<dbReference type="PANTHER" id="PTHR24413">
    <property type="entry name" value="SPECKLE-TYPE POZ PROTEIN"/>
    <property type="match status" value="1"/>
</dbReference>
<reference evidence="2 3" key="1">
    <citation type="journal article" date="2013" name="Genome Biol.">
        <title>Genome of Acanthamoeba castellanii highlights extensive lateral gene transfer and early evolution of tyrosine kinase signaling.</title>
        <authorList>
            <person name="Clarke M."/>
            <person name="Lohan A.J."/>
            <person name="Liu B."/>
            <person name="Lagkouvardos I."/>
            <person name="Roy S."/>
            <person name="Zafar N."/>
            <person name="Bertelli C."/>
            <person name="Schilde C."/>
            <person name="Kianianmomeni A."/>
            <person name="Burglin T.R."/>
            <person name="Frech C."/>
            <person name="Turcotte B."/>
            <person name="Kopec K.O."/>
            <person name="Synnott J.M."/>
            <person name="Choo C."/>
            <person name="Paponov I."/>
            <person name="Finkler A."/>
            <person name="Soon Heng Tan C."/>
            <person name="Hutchins A.P."/>
            <person name="Weinmeier T."/>
            <person name="Rattei T."/>
            <person name="Chu J.S."/>
            <person name="Gimenez G."/>
            <person name="Irimia M."/>
            <person name="Rigden D.J."/>
            <person name="Fitzpatrick D.A."/>
            <person name="Lorenzo-Morales J."/>
            <person name="Bateman A."/>
            <person name="Chiu C.H."/>
            <person name="Tang P."/>
            <person name="Hegemann P."/>
            <person name="Fromm H."/>
            <person name="Raoult D."/>
            <person name="Greub G."/>
            <person name="Miranda-Saavedra D."/>
            <person name="Chen N."/>
            <person name="Nash P."/>
            <person name="Ginger M.L."/>
            <person name="Horn M."/>
            <person name="Schaap P."/>
            <person name="Caler L."/>
            <person name="Loftus B."/>
        </authorList>
    </citation>
    <scope>NUCLEOTIDE SEQUENCE [LARGE SCALE GENOMIC DNA]</scope>
    <source>
        <strain evidence="2 3">Neff</strain>
    </source>
</reference>
<dbReference type="SUPFAM" id="SSF54695">
    <property type="entry name" value="POZ domain"/>
    <property type="match status" value="1"/>
</dbReference>
<dbReference type="InterPro" id="IPR000210">
    <property type="entry name" value="BTB/POZ_dom"/>
</dbReference>
<evidence type="ECO:0000313" key="3">
    <source>
        <dbReference type="Proteomes" id="UP000011083"/>
    </source>
</evidence>
<dbReference type="Gene3D" id="3.30.710.10">
    <property type="entry name" value="Potassium Channel Kv1.1, Chain A"/>
    <property type="match status" value="1"/>
</dbReference>
<accession>L8H1R8</accession>
<dbReference type="Pfam" id="PF00651">
    <property type="entry name" value="BTB"/>
    <property type="match status" value="1"/>
</dbReference>
<name>L8H1R8_ACACF</name>
<gene>
    <name evidence="2" type="ORF">ACA1_336400</name>
</gene>
<dbReference type="RefSeq" id="XP_004341218.1">
    <property type="nucleotide sequence ID" value="XM_004341170.1"/>
</dbReference>
<sequence>MNFKRLYSQALHDHSKLCKVSFNEQLAGIMDNPESADVEFLVGDDGTPVYASKVFLVMRSSVFKALLCGNFREALPPSSSTSVSTSTSDTSSSLPPVFWHRVEIRDMEPRTMRHLLHWCYTTRLHPDFFREDDSSRSPTLQESDLVSLYVAADRYLLDSCKESVKCKLTLMLGKNNRNALSVFDQAFEFAPQLASLAQSCITTDATKFLGGKRKETEAQWLAMSPAAAAQLVEGDLEKFEEVDLFRAVVRRYEHHRAEAYDASADSDDHDNRRSAAAAAAREKVACLLEGIRTILMSVEELIDVVEPSGLFTDAQLGAAYKQAARNHRFIVPELRSRRLFSSDDRVRHGKIVWHLAVRRGWNEEWVLVKVAALRKKDETRPKAVSAEGVSVSFFHNRRCLLHYVAPAATSVSVPGELCVPVPVDSAALVRATLIVHVPATAFIE</sequence>
<dbReference type="Proteomes" id="UP000011083">
    <property type="component" value="Unassembled WGS sequence"/>
</dbReference>